<feature type="compositionally biased region" description="Polar residues" evidence="1">
    <location>
        <begin position="345"/>
        <end position="358"/>
    </location>
</feature>
<name>A0A124E051_9MYCO</name>
<evidence type="ECO:0000256" key="1">
    <source>
        <dbReference type="SAM" id="MobiDB-lite"/>
    </source>
</evidence>
<dbReference type="RefSeq" id="WP_029366878.1">
    <property type="nucleotide sequence ID" value="NZ_BCSX01000028.1"/>
</dbReference>
<feature type="compositionally biased region" description="Gly residues" evidence="1">
    <location>
        <begin position="225"/>
        <end position="235"/>
    </location>
</feature>
<comment type="caution">
    <text evidence="2">The sequence shown here is derived from an EMBL/GenBank/DDBJ whole genome shotgun (WGS) entry which is preliminary data.</text>
</comment>
<dbReference type="Proteomes" id="UP000069620">
    <property type="component" value="Unassembled WGS sequence"/>
</dbReference>
<sequence>MTTLIDFIMDLFRSPAAAAAYVADPEGALRDAGLPNVTAAQLASVAATAAPAGIALGNGDPVYGLQRAVADYHSIASPFSPQTAFTSQPTFAPQTDTSLLSGNSTDLASHNNVPIMSPNQDAGANAQQGAFNLGFGDITLGDKTTTTNTATNGGVVNTGHSSGPIVTGDGAVLGHGNTVNNGDVWAGSGSHVAVGQGNEISDSSQHAGGQIISGNDGPVISGNDMSGGHGGGASASGSGGGLLNIGGSGGHANAGDGGNAGSIIVTSNDSHAVGGNQTTAGHDIGSGNTSSIDSSVHTASSTHTSLSDQSVHDSSVGNTSTVHSDSSVHSSVTDDSVHQVGGLHTNVSTTNDVASHNTVDPHAGFHGF</sequence>
<accession>A0A124E051</accession>
<organism evidence="2 3">
    <name type="scientific">Mycolicibacterium brisbanense</name>
    <dbReference type="NCBI Taxonomy" id="146020"/>
    <lineage>
        <taxon>Bacteria</taxon>
        <taxon>Bacillati</taxon>
        <taxon>Actinomycetota</taxon>
        <taxon>Actinomycetes</taxon>
        <taxon>Mycobacteriales</taxon>
        <taxon>Mycobacteriaceae</taxon>
        <taxon>Mycolicibacterium</taxon>
    </lineage>
</organism>
<keyword evidence="3" id="KW-1185">Reference proteome</keyword>
<gene>
    <name evidence="2" type="ORF">RMCB_3500</name>
</gene>
<evidence type="ECO:0000313" key="3">
    <source>
        <dbReference type="Proteomes" id="UP000069620"/>
    </source>
</evidence>
<dbReference type="InterPro" id="IPR049709">
    <property type="entry name" value="IniB-like_N"/>
</dbReference>
<dbReference type="OrthoDB" id="4753796at2"/>
<feature type="compositionally biased region" description="Polar residues" evidence="1">
    <location>
        <begin position="268"/>
        <end position="293"/>
    </location>
</feature>
<feature type="region of interest" description="Disordered" evidence="1">
    <location>
        <begin position="268"/>
        <end position="368"/>
    </location>
</feature>
<protein>
    <submittedName>
        <fullName evidence="2">Uncharacterized protein</fullName>
    </submittedName>
</protein>
<dbReference type="EMBL" id="BCSX01000028">
    <property type="protein sequence ID" value="GAS89404.1"/>
    <property type="molecule type" value="Genomic_DNA"/>
</dbReference>
<dbReference type="STRING" id="146020.RMCB_3500"/>
<feature type="compositionally biased region" description="Polar residues" evidence="1">
    <location>
        <begin position="308"/>
        <end position="318"/>
    </location>
</feature>
<feature type="compositionally biased region" description="Low complexity" evidence="1">
    <location>
        <begin position="319"/>
        <end position="334"/>
    </location>
</feature>
<reference evidence="3" key="2">
    <citation type="submission" date="2016-02" db="EMBL/GenBank/DDBJ databases">
        <title>Draft genome sequence of five rapidly growing Mycobacterium species.</title>
        <authorList>
            <person name="Katahira K."/>
            <person name="Gotou Y."/>
            <person name="Iida K."/>
            <person name="Ogura Y."/>
            <person name="Hayashi T."/>
        </authorList>
    </citation>
    <scope>NUCLEOTIDE SEQUENCE [LARGE SCALE GENOMIC DNA]</scope>
    <source>
        <strain evidence="3">JCM15654</strain>
    </source>
</reference>
<proteinExistence type="predicted"/>
<reference evidence="3" key="1">
    <citation type="journal article" date="2016" name="Genome Announc.">
        <title>Draft Genome Sequences of Five Rapidly Growing Mycobacterium Species, M. thermoresistibile, M. fortuitum subsp. acetamidolyticum, M. canariasense, M. brisbanense, and M. novocastrense.</title>
        <authorList>
            <person name="Katahira K."/>
            <person name="Ogura Y."/>
            <person name="Gotoh Y."/>
            <person name="Hayashi T."/>
        </authorList>
    </citation>
    <scope>NUCLEOTIDE SEQUENCE [LARGE SCALE GENOMIC DNA]</scope>
    <source>
        <strain evidence="3">JCM15654</strain>
    </source>
</reference>
<evidence type="ECO:0000313" key="2">
    <source>
        <dbReference type="EMBL" id="GAS89404.1"/>
    </source>
</evidence>
<feature type="compositionally biased region" description="Low complexity" evidence="1">
    <location>
        <begin position="294"/>
        <end position="307"/>
    </location>
</feature>
<dbReference type="AlphaFoldDB" id="A0A124E051"/>
<dbReference type="NCBIfam" id="NF038175">
    <property type="entry name" value="IniB_NTERM"/>
    <property type="match status" value="1"/>
</dbReference>
<feature type="region of interest" description="Disordered" evidence="1">
    <location>
        <begin position="199"/>
        <end position="235"/>
    </location>
</feature>